<dbReference type="EMBL" id="JAYMRV010000015">
    <property type="protein sequence ID" value="MEM5426199.1"/>
    <property type="molecule type" value="Genomic_DNA"/>
</dbReference>
<evidence type="ECO:0000313" key="1">
    <source>
        <dbReference type="EMBL" id="MEM5426199.1"/>
    </source>
</evidence>
<organism evidence="1 2">
    <name type="scientific">Paraburkholderia ferrariae</name>
    <dbReference type="NCBI Taxonomy" id="386056"/>
    <lineage>
        <taxon>Bacteria</taxon>
        <taxon>Pseudomonadati</taxon>
        <taxon>Pseudomonadota</taxon>
        <taxon>Betaproteobacteria</taxon>
        <taxon>Burkholderiales</taxon>
        <taxon>Burkholderiaceae</taxon>
        <taxon>Paraburkholderia</taxon>
    </lineage>
</organism>
<dbReference type="SUPFAM" id="SSF46626">
    <property type="entry name" value="Cytochrome c"/>
    <property type="match status" value="1"/>
</dbReference>
<comment type="caution">
    <text evidence="1">The sequence shown here is derived from an EMBL/GenBank/DDBJ whole genome shotgun (WGS) entry which is preliminary data.</text>
</comment>
<sequence length="90" mass="10232">MWARIWAGSRSSEWVSRPTTFPFGATRPQDNGRANVTKESLDCHAFKTPTLRNVELTAPYFYDGRRAELHAAVRDMATYQVGRRLPQCAS</sequence>
<dbReference type="RefSeq" id="WP_176733001.1">
    <property type="nucleotide sequence ID" value="NZ_JAYMRV010000015.1"/>
</dbReference>
<keyword evidence="2" id="KW-1185">Reference proteome</keyword>
<name>A0ABU9S1K7_9BURK</name>
<proteinExistence type="predicted"/>
<reference evidence="1 2" key="1">
    <citation type="submission" date="2024-01" db="EMBL/GenBank/DDBJ databases">
        <title>The diversity of rhizobia nodulating Mimosa spp. in eleven states of Brazil covering several biomes is determined by host plant, location, and edaphic factors.</title>
        <authorList>
            <person name="Rouws L."/>
            <person name="Barauna A."/>
            <person name="Beukes C."/>
            <person name="De Faria S.M."/>
            <person name="Gross E."/>
            <person name="Dos Reis Junior F.B."/>
            <person name="Simon M."/>
            <person name="Maluk M."/>
            <person name="Odee D.W."/>
            <person name="Kenicer G."/>
            <person name="Young J.P.W."/>
            <person name="Reis V.M."/>
            <person name="Zilli J."/>
            <person name="James E.K."/>
        </authorList>
    </citation>
    <scope>NUCLEOTIDE SEQUENCE [LARGE SCALE GENOMIC DNA]</scope>
    <source>
        <strain evidence="1 2">JPY167</strain>
    </source>
</reference>
<gene>
    <name evidence="1" type="ORF">VSR73_34870</name>
</gene>
<accession>A0ABU9S1K7</accession>
<protein>
    <submittedName>
        <fullName evidence="1">Uncharacterized protein</fullName>
    </submittedName>
</protein>
<dbReference type="Gene3D" id="1.10.760.10">
    <property type="entry name" value="Cytochrome c-like domain"/>
    <property type="match status" value="1"/>
</dbReference>
<dbReference type="Proteomes" id="UP001489897">
    <property type="component" value="Unassembled WGS sequence"/>
</dbReference>
<dbReference type="InterPro" id="IPR036909">
    <property type="entry name" value="Cyt_c-like_dom_sf"/>
</dbReference>
<evidence type="ECO:0000313" key="2">
    <source>
        <dbReference type="Proteomes" id="UP001489897"/>
    </source>
</evidence>